<comment type="caution">
    <text evidence="1">The sequence shown here is derived from an EMBL/GenBank/DDBJ whole genome shotgun (WGS) entry which is preliminary data.</text>
</comment>
<evidence type="ECO:0000313" key="1">
    <source>
        <dbReference type="EMBL" id="MDV0447051.1"/>
    </source>
</evidence>
<name>A0AAE4MJJ9_9EURY</name>
<protein>
    <submittedName>
        <fullName evidence="1">Uncharacterized protein</fullName>
    </submittedName>
</protein>
<dbReference type="EMBL" id="JAWDKD010000018">
    <property type="protein sequence ID" value="MDV0447051.1"/>
    <property type="molecule type" value="Genomic_DNA"/>
</dbReference>
<dbReference type="AlphaFoldDB" id="A0AAE4MJJ9"/>
<dbReference type="Proteomes" id="UP001271789">
    <property type="component" value="Unassembled WGS sequence"/>
</dbReference>
<reference evidence="1" key="1">
    <citation type="submission" date="2023-06" db="EMBL/GenBank/DDBJ databases">
        <title>Genome sequence of Methanosarcinaceae archaeon Ag5.</title>
        <authorList>
            <person name="Protasov E."/>
            <person name="Platt K."/>
            <person name="Poehlein A."/>
            <person name="Daniel R."/>
            <person name="Brune A."/>
        </authorList>
    </citation>
    <scope>NUCLEOTIDE SEQUENCE</scope>
    <source>
        <strain evidence="1">Ag5</strain>
    </source>
</reference>
<dbReference type="RefSeq" id="WP_338099462.1">
    <property type="nucleotide sequence ID" value="NZ_JAWDKD010000018.1"/>
</dbReference>
<organism evidence="1 2">
    <name type="scientific">Methanolapillus africanus</name>
    <dbReference type="NCBI Taxonomy" id="3028297"/>
    <lineage>
        <taxon>Archaea</taxon>
        <taxon>Methanobacteriati</taxon>
        <taxon>Methanobacteriota</taxon>
        <taxon>Stenosarchaea group</taxon>
        <taxon>Methanomicrobia</taxon>
        <taxon>Methanosarcinales</taxon>
        <taxon>Methanosarcinaceae</taxon>
        <taxon>Methanolapillus</taxon>
    </lineage>
</organism>
<gene>
    <name evidence="1" type="ORF">MsAg5_09230</name>
</gene>
<keyword evidence="2" id="KW-1185">Reference proteome</keyword>
<sequence length="153" mass="17957">MNENPQFKHQRAKSILWLCSDSESHLLLAADYVKVARYDTENNPSLPENDKLKIALEHIKYTQSKIYGRICVLQKYEKIKYVEYALQYYEDALSENDILLKSIKKKSEKSTYDDLKNLIIHVTNNNFSEELTQKAINLMCLTDIEVKFANKME</sequence>
<accession>A0AAE4MJJ9</accession>
<proteinExistence type="predicted"/>
<evidence type="ECO:0000313" key="2">
    <source>
        <dbReference type="Proteomes" id="UP001271789"/>
    </source>
</evidence>